<dbReference type="GO" id="GO:0016787">
    <property type="term" value="F:hydrolase activity"/>
    <property type="evidence" value="ECO:0007669"/>
    <property type="project" value="UniProtKB-KW"/>
</dbReference>
<feature type="domain" description="SF3 helicase" evidence="4">
    <location>
        <begin position="469"/>
        <end position="628"/>
    </location>
</feature>
<evidence type="ECO:0000259" key="4">
    <source>
        <dbReference type="PROSITE" id="PS51206"/>
    </source>
</evidence>
<dbReference type="NCBIfam" id="TIGR01613">
    <property type="entry name" value="primase_Cterm"/>
    <property type="match status" value="1"/>
</dbReference>
<evidence type="ECO:0000313" key="5">
    <source>
        <dbReference type="EMBL" id="OIJ13542.1"/>
    </source>
</evidence>
<gene>
    <name evidence="5" type="ORF">BKP37_09640</name>
</gene>
<dbReference type="InterPro" id="IPR027417">
    <property type="entry name" value="P-loop_NTPase"/>
</dbReference>
<dbReference type="InterPro" id="IPR014818">
    <property type="entry name" value="Phage/plasmid_primase_P4_C"/>
</dbReference>
<dbReference type="PANTHER" id="PTHR35372">
    <property type="entry name" value="ATP BINDING PROTEIN-RELATED"/>
    <property type="match status" value="1"/>
</dbReference>
<dbReference type="RefSeq" id="WP_071309394.1">
    <property type="nucleotide sequence ID" value="NZ_MLQR01000027.1"/>
</dbReference>
<keyword evidence="2" id="KW-0378">Hydrolase</keyword>
<dbReference type="PANTHER" id="PTHR35372:SF2">
    <property type="entry name" value="SF3 HELICASE DOMAIN-CONTAINING PROTEIN"/>
    <property type="match status" value="1"/>
</dbReference>
<keyword evidence="3" id="KW-0067">ATP-binding</keyword>
<keyword evidence="1" id="KW-0547">Nucleotide-binding</keyword>
<dbReference type="Gene3D" id="3.40.50.300">
    <property type="entry name" value="P-loop containing nucleotide triphosphate hydrolases"/>
    <property type="match status" value="1"/>
</dbReference>
<reference evidence="5 6" key="1">
    <citation type="submission" date="2016-10" db="EMBL/GenBank/DDBJ databases">
        <title>Draft genome sequences of four alkaliphilic bacteria belonging to the Anaerobacillus genus.</title>
        <authorList>
            <person name="Bassil N.M."/>
            <person name="Lloyd J.R."/>
        </authorList>
    </citation>
    <scope>NUCLEOTIDE SEQUENCE [LARGE SCALE GENOMIC DNA]</scope>
    <source>
        <strain evidence="5 6">DSM 18345</strain>
    </source>
</reference>
<comment type="caution">
    <text evidence="5">The sequence shown here is derived from an EMBL/GenBank/DDBJ whole genome shotgun (WGS) entry which is preliminary data.</text>
</comment>
<dbReference type="InterPro" id="IPR014820">
    <property type="entry name" value="PriCT_1"/>
</dbReference>
<dbReference type="Pfam" id="PF08706">
    <property type="entry name" value="D5_N"/>
    <property type="match status" value="1"/>
</dbReference>
<keyword evidence="6" id="KW-1185">Reference proteome</keyword>
<evidence type="ECO:0000256" key="3">
    <source>
        <dbReference type="ARBA" id="ARBA00022840"/>
    </source>
</evidence>
<proteinExistence type="predicted"/>
<dbReference type="InterPro" id="IPR051620">
    <property type="entry name" value="ORF904-like_C"/>
</dbReference>
<evidence type="ECO:0000313" key="6">
    <source>
        <dbReference type="Proteomes" id="UP000179524"/>
    </source>
</evidence>
<dbReference type="AlphaFoldDB" id="A0A1S2LM16"/>
<dbReference type="SMART" id="SM00942">
    <property type="entry name" value="PriCT_1"/>
    <property type="match status" value="1"/>
</dbReference>
<protein>
    <submittedName>
        <fullName evidence="5">DNA primase</fullName>
    </submittedName>
</protein>
<sequence>MDKVSFTLYTADCTGNLSNCIYPQKAVITDKTSFLKAIKYDHVSAEYKDNYRSSSNYIQADNVVLDCDNDHSDDPKDWVTSADVAHVFSGVPFVVSYSRNHMKQKGNKSARPRFHVYFMIPTTTDQNEYVMLKQQIVSVFPYFDTNALDSARLIFGTENTDVEVYDGNKDLAEFLDDAAFMDWDNGQEEVPEGKRNSTMSHFAGKIIKRYGNSDEAYALFIKQAEKCNPPLEESELQLIWKSAVHFGKRVASQEGYISPEEYNSDTLLKPDDFSDVGQAIVLAREYTGQLRYSPATDYIVYNGSFWEESKSRSQAVAQELTTRQLEEAETEMKKAMSEMVKNGAVEILASLGPKKAVNHFNKQQSHAYEKYEAAHEYKKYAIKRRDSKYIASALREARPMLEIEQKTLDADEFLLNTPSATYDLREGTNTHIAHDYSHFITKQTAVDPNDVGARKWEEALNTFFLNDTELIDYVQKIVGLSAIGKVYVEALIIAYGEGRNGKSTFWNVVSRVLGSYSGNISADMLTVGCRRNVKPELAEAKGKRLLIAAEMEEGMRLNTSNVKQLCSTDEIYAEKKYKDPFSYIPSHTLVLYTNHLPKVGAIDKGTWRRLIVIPFAAKIEGSQDIKNYTDYLFEHAGGAILAWIIEGAKKVIKDEYRIELPQKVKDAMQAYKENNDWLSHFLTECCELDDTFTAKSGEVYNEYRAFCIRTGEYTRSTADFYTALESAEFTRKKTRAGIIINGLRLKSEFLE</sequence>
<evidence type="ECO:0000256" key="2">
    <source>
        <dbReference type="ARBA" id="ARBA00022801"/>
    </source>
</evidence>
<name>A0A1S2LM16_9BACI</name>
<accession>A0A1S2LM16</accession>
<dbReference type="OrthoDB" id="9763644at2"/>
<dbReference type="GO" id="GO:0005524">
    <property type="term" value="F:ATP binding"/>
    <property type="evidence" value="ECO:0007669"/>
    <property type="project" value="UniProtKB-KW"/>
</dbReference>
<dbReference type="EMBL" id="MLQR01000027">
    <property type="protein sequence ID" value="OIJ13542.1"/>
    <property type="molecule type" value="Genomic_DNA"/>
</dbReference>
<organism evidence="5 6">
    <name type="scientific">Anaerobacillus alkalilacustris</name>
    <dbReference type="NCBI Taxonomy" id="393763"/>
    <lineage>
        <taxon>Bacteria</taxon>
        <taxon>Bacillati</taxon>
        <taxon>Bacillota</taxon>
        <taxon>Bacilli</taxon>
        <taxon>Bacillales</taxon>
        <taxon>Bacillaceae</taxon>
        <taxon>Anaerobacillus</taxon>
    </lineage>
</organism>
<dbReference type="Pfam" id="PF19263">
    <property type="entry name" value="DUF5906"/>
    <property type="match status" value="1"/>
</dbReference>
<dbReference type="InterPro" id="IPR045455">
    <property type="entry name" value="NrS-1_pol-like_helicase"/>
</dbReference>
<dbReference type="InterPro" id="IPR014015">
    <property type="entry name" value="Helicase_SF3_DNA-vir"/>
</dbReference>
<dbReference type="Proteomes" id="UP000179524">
    <property type="component" value="Unassembled WGS sequence"/>
</dbReference>
<dbReference type="SUPFAM" id="SSF52540">
    <property type="entry name" value="P-loop containing nucleoside triphosphate hydrolases"/>
    <property type="match status" value="1"/>
</dbReference>
<dbReference type="InterPro" id="IPR006500">
    <property type="entry name" value="Helicase_put_C_phage/plasmid"/>
</dbReference>
<dbReference type="SMART" id="SM00885">
    <property type="entry name" value="D5_N"/>
    <property type="match status" value="1"/>
</dbReference>
<evidence type="ECO:0000256" key="1">
    <source>
        <dbReference type="ARBA" id="ARBA00022741"/>
    </source>
</evidence>
<dbReference type="PROSITE" id="PS51206">
    <property type="entry name" value="SF3_HELICASE_1"/>
    <property type="match status" value="1"/>
</dbReference>